<dbReference type="GO" id="GO:0016787">
    <property type="term" value="F:hydrolase activity"/>
    <property type="evidence" value="ECO:0007669"/>
    <property type="project" value="TreeGrafter"/>
</dbReference>
<evidence type="ECO:0000313" key="9">
    <source>
        <dbReference type="Proteomes" id="UP000030689"/>
    </source>
</evidence>
<dbReference type="GO" id="GO:0005773">
    <property type="term" value="C:vacuole"/>
    <property type="evidence" value="ECO:0007669"/>
    <property type="project" value="UniProtKB-SubCell"/>
</dbReference>
<dbReference type="PANTHER" id="PTHR10426:SF72">
    <property type="entry name" value="PROTEIN STRICTOSIDINE SYNTHASE-LIKE 8"/>
    <property type="match status" value="1"/>
</dbReference>
<dbReference type="PANTHER" id="PTHR10426">
    <property type="entry name" value="STRICTOSIDINE SYNTHASE-RELATED"/>
    <property type="match status" value="1"/>
</dbReference>
<feature type="transmembrane region" description="Helical" evidence="6">
    <location>
        <begin position="174"/>
        <end position="193"/>
    </location>
</feature>
<evidence type="ECO:0000256" key="6">
    <source>
        <dbReference type="SAM" id="Phobius"/>
    </source>
</evidence>
<evidence type="ECO:0000313" key="8">
    <source>
        <dbReference type="EMBL" id="ESQ44372.1"/>
    </source>
</evidence>
<comment type="subcellular location">
    <subcellularLocation>
        <location evidence="1">Vacuole</location>
    </subcellularLocation>
</comment>
<keyword evidence="3" id="KW-0926">Vacuole</keyword>
<dbReference type="KEGG" id="eus:EUTSA_v10005873mg"/>
<evidence type="ECO:0000256" key="4">
    <source>
        <dbReference type="ARBA" id="ARBA00022729"/>
    </source>
</evidence>
<dbReference type="Gramene" id="ESQ44372">
    <property type="protein sequence ID" value="ESQ44372"/>
    <property type="gene ID" value="EUTSA_v10005873mg"/>
</dbReference>
<dbReference type="Pfam" id="PF03088">
    <property type="entry name" value="Str_synth"/>
    <property type="match status" value="2"/>
</dbReference>
<keyword evidence="5" id="KW-0325">Glycoprotein</keyword>
<dbReference type="STRING" id="72664.V4LPF7"/>
<dbReference type="OMA" id="CAADAKQ"/>
<dbReference type="Gene3D" id="2.120.10.30">
    <property type="entry name" value="TolB, C-terminal domain"/>
    <property type="match status" value="2"/>
</dbReference>
<dbReference type="EMBL" id="KI517455">
    <property type="protein sequence ID" value="ESQ44372.1"/>
    <property type="molecule type" value="Genomic_DNA"/>
</dbReference>
<sequence>MFRQFLAAVLNFDKTGRLIKYDRASKKVTVLLQGIAFANGVALSKDRSFVLVAETTTCKILRLWLSGPKAGTQDVFAQLPGFPDNVRRNSNGEFWVAIHSKKGLFAKLSLSQTWFRDLVLRLPISPPRLHSLFTGGRPHATALKLSESGEVLEVLEDKEGKRLRDREMPITRRVLTPVAAAPVIIAVVCFYFWSSIIAPDRLKGTKHVLQVAKTIPIPGVGPESLEFDSQGEGPYVGVTDGRILKWRGEELGWVDFAYMSPHRDNCSRDKVVPSCGRPLGLSFHKKTGDLYICDGYFGVMKVGPEGGLAELVVDEAEGQKVMFANQMDIDEEEEVFYFNDSSDKYHFEQVFYVYMSGDKKGRVIRYDMKKKEAKVIMDKLHLPNGLALSKDGSFVLTCESGTDIIHRIWVKGPKAGTNEIFAKIPGPMDNIRRTPTGDFWVALQSKHSLFTRVFLSHSLVGKFFMKTLKAETAIYLINGGKPHGIIVKLSGETGEILEILEDSEGKTMMYVSEAYEREDGKLWIGSVYFPAVWVLDTSVYDRK</sequence>
<feature type="domain" description="Strictosidine synthase conserved region" evidence="7">
    <location>
        <begin position="325"/>
        <end position="413"/>
    </location>
</feature>
<feature type="domain" description="Strictosidine synthase conserved region" evidence="7">
    <location>
        <begin position="2"/>
        <end position="67"/>
    </location>
</feature>
<dbReference type="AlphaFoldDB" id="V4LPF7"/>
<dbReference type="InterPro" id="IPR011042">
    <property type="entry name" value="6-blade_b-propeller_TolB-like"/>
</dbReference>
<comment type="similarity">
    <text evidence="2">Belongs to the strictosidine synthase family.</text>
</comment>
<evidence type="ECO:0000256" key="3">
    <source>
        <dbReference type="ARBA" id="ARBA00022554"/>
    </source>
</evidence>
<name>V4LPF7_EUTSA</name>
<protein>
    <recommendedName>
        <fullName evidence="7">Strictosidine synthase conserved region domain-containing protein</fullName>
    </recommendedName>
</protein>
<dbReference type="eggNOG" id="KOG1520">
    <property type="taxonomic scope" value="Eukaryota"/>
</dbReference>
<keyword evidence="9" id="KW-1185">Reference proteome</keyword>
<evidence type="ECO:0000256" key="2">
    <source>
        <dbReference type="ARBA" id="ARBA00009191"/>
    </source>
</evidence>
<dbReference type="InterPro" id="IPR018119">
    <property type="entry name" value="Strictosidine_synth_cons-reg"/>
</dbReference>
<keyword evidence="4" id="KW-0732">Signal</keyword>
<dbReference type="GO" id="GO:0012505">
    <property type="term" value="C:endomembrane system"/>
    <property type="evidence" value="ECO:0007669"/>
    <property type="project" value="TreeGrafter"/>
</dbReference>
<dbReference type="Proteomes" id="UP000030689">
    <property type="component" value="Unassembled WGS sequence"/>
</dbReference>
<evidence type="ECO:0000256" key="5">
    <source>
        <dbReference type="ARBA" id="ARBA00023180"/>
    </source>
</evidence>
<gene>
    <name evidence="8" type="ORF">EUTSA_v10005873mg</name>
</gene>
<keyword evidence="6" id="KW-0812">Transmembrane</keyword>
<evidence type="ECO:0000259" key="7">
    <source>
        <dbReference type="Pfam" id="PF03088"/>
    </source>
</evidence>
<keyword evidence="6" id="KW-0472">Membrane</keyword>
<proteinExistence type="inferred from homology"/>
<accession>V4LPF7</accession>
<dbReference type="Pfam" id="PF20067">
    <property type="entry name" value="SSL_N"/>
    <property type="match status" value="1"/>
</dbReference>
<keyword evidence="6" id="KW-1133">Transmembrane helix</keyword>
<dbReference type="FunFam" id="2.120.10.30:FF:000032">
    <property type="entry name" value="Protein STRICTOSIDINE SYNTHASE-LIKE 13"/>
    <property type="match status" value="1"/>
</dbReference>
<organism evidence="8 9">
    <name type="scientific">Eutrema salsugineum</name>
    <name type="common">Saltwater cress</name>
    <name type="synonym">Sisymbrium salsugineum</name>
    <dbReference type="NCBI Taxonomy" id="72664"/>
    <lineage>
        <taxon>Eukaryota</taxon>
        <taxon>Viridiplantae</taxon>
        <taxon>Streptophyta</taxon>
        <taxon>Embryophyta</taxon>
        <taxon>Tracheophyta</taxon>
        <taxon>Spermatophyta</taxon>
        <taxon>Magnoliopsida</taxon>
        <taxon>eudicotyledons</taxon>
        <taxon>Gunneridae</taxon>
        <taxon>Pentapetalae</taxon>
        <taxon>rosids</taxon>
        <taxon>malvids</taxon>
        <taxon>Brassicales</taxon>
        <taxon>Brassicaceae</taxon>
        <taxon>Eutremeae</taxon>
        <taxon>Eutrema</taxon>
    </lineage>
</organism>
<dbReference type="SUPFAM" id="SSF63829">
    <property type="entry name" value="Calcium-dependent phosphotriesterase"/>
    <property type="match status" value="2"/>
</dbReference>
<reference evidence="8 9" key="1">
    <citation type="journal article" date="2013" name="Front. Plant Sci.">
        <title>The Reference Genome of the Halophytic Plant Eutrema salsugineum.</title>
        <authorList>
            <person name="Yang R."/>
            <person name="Jarvis D.E."/>
            <person name="Chen H."/>
            <person name="Beilstein M.A."/>
            <person name="Grimwood J."/>
            <person name="Jenkins J."/>
            <person name="Shu S."/>
            <person name="Prochnik S."/>
            <person name="Xin M."/>
            <person name="Ma C."/>
            <person name="Schmutz J."/>
            <person name="Wing R.A."/>
            <person name="Mitchell-Olds T."/>
            <person name="Schumaker K.S."/>
            <person name="Wang X."/>
        </authorList>
    </citation>
    <scope>NUCLEOTIDE SEQUENCE [LARGE SCALE GENOMIC DNA]</scope>
</reference>
<evidence type="ECO:0000256" key="1">
    <source>
        <dbReference type="ARBA" id="ARBA00004116"/>
    </source>
</evidence>